<evidence type="ECO:0000313" key="3">
    <source>
        <dbReference type="Proteomes" id="UP000006380"/>
    </source>
</evidence>
<keyword evidence="1" id="KW-0472">Membrane</keyword>
<sequence>MRKAFTLVELILVIVILGIIALMTLDMLFNVYKNYSQSKIINSLETQTELVLEQISKRLGYRIKESVIARKPDNTYLALNDERVNFDYTVLEFITYSYEAFDAGIYSGLADLSVSSAANGLVSPGSKFDVYSKVDGSDQTARQMFSDLTDGKVDFTKDNGGVAVVFKGIAYDVEKSFGYQKKINNGDLDVARASVKDGTALNISNYDGKRVSEQYHLAYTAYAISTGENSAQGDFDLILHYNYRPWMGEKYDSQNTPKATLASHVTRFNFIEQNGVIALKLCIKAENSEATICKTKAIY</sequence>
<dbReference type="SUPFAM" id="SSF54523">
    <property type="entry name" value="Pili subunits"/>
    <property type="match status" value="1"/>
</dbReference>
<keyword evidence="3" id="KW-1185">Reference proteome</keyword>
<evidence type="ECO:0008006" key="4">
    <source>
        <dbReference type="Google" id="ProtNLM"/>
    </source>
</evidence>
<keyword evidence="1" id="KW-1133">Transmembrane helix</keyword>
<dbReference type="Proteomes" id="UP000006380">
    <property type="component" value="Chromosome"/>
</dbReference>
<dbReference type="KEGG" id="ccv:CCV52592_1595"/>
<dbReference type="EMBL" id="CP000767">
    <property type="protein sequence ID" value="EAU00687.1"/>
    <property type="molecule type" value="Genomic_DNA"/>
</dbReference>
<dbReference type="Pfam" id="PF07963">
    <property type="entry name" value="N_methyl"/>
    <property type="match status" value="1"/>
</dbReference>
<organism evidence="2 3">
    <name type="scientific">Campylobacter curvus (strain 525.92)</name>
    <dbReference type="NCBI Taxonomy" id="360105"/>
    <lineage>
        <taxon>Bacteria</taxon>
        <taxon>Pseudomonadati</taxon>
        <taxon>Campylobacterota</taxon>
        <taxon>Epsilonproteobacteria</taxon>
        <taxon>Campylobacterales</taxon>
        <taxon>Campylobacteraceae</taxon>
        <taxon>Campylobacter</taxon>
    </lineage>
</organism>
<evidence type="ECO:0000256" key="1">
    <source>
        <dbReference type="SAM" id="Phobius"/>
    </source>
</evidence>
<dbReference type="NCBIfam" id="TIGR02532">
    <property type="entry name" value="IV_pilin_GFxxxE"/>
    <property type="match status" value="1"/>
</dbReference>
<dbReference type="STRING" id="360105.CCV52592_1595"/>
<dbReference type="InterPro" id="IPR012902">
    <property type="entry name" value="N_methyl_site"/>
</dbReference>
<name>A7GXP4_CAMC5</name>
<dbReference type="AlphaFoldDB" id="A7GXP4"/>
<accession>A7GXP4</accession>
<reference evidence="2" key="1">
    <citation type="submission" date="2016-07" db="EMBL/GenBank/DDBJ databases">
        <title>Comparative genomics of the Campylobacter concisus group.</title>
        <authorList>
            <person name="Miller W.G."/>
            <person name="Yee E."/>
            <person name="Chapman M.H."/>
            <person name="Huynh S."/>
            <person name="Bono J.L."/>
            <person name="On S.L.W."/>
            <person name="StLeger J."/>
            <person name="Foster G."/>
            <person name="Parker C.T."/>
        </authorList>
    </citation>
    <scope>NUCLEOTIDE SEQUENCE</scope>
    <source>
        <strain evidence="2">525.92</strain>
    </source>
</reference>
<gene>
    <name evidence="2" type="ORF">CCV52592_1595</name>
</gene>
<dbReference type="OrthoDB" id="5372496at2"/>
<dbReference type="InterPro" id="IPR045584">
    <property type="entry name" value="Pilin-like"/>
</dbReference>
<protein>
    <recommendedName>
        <fullName evidence="4">Type II secretion system protein</fullName>
    </recommendedName>
</protein>
<evidence type="ECO:0000313" key="2">
    <source>
        <dbReference type="EMBL" id="EAU00687.1"/>
    </source>
</evidence>
<proteinExistence type="predicted"/>
<keyword evidence="1" id="KW-0812">Transmembrane</keyword>
<feature type="transmembrane region" description="Helical" evidence="1">
    <location>
        <begin position="7"/>
        <end position="29"/>
    </location>
</feature>
<dbReference type="RefSeq" id="WP_011992118.1">
    <property type="nucleotide sequence ID" value="NC_009715.2"/>
</dbReference>
<dbReference type="HOGENOM" id="CLU_917751_0_0_7"/>